<keyword evidence="1" id="KW-0812">Transmembrane</keyword>
<keyword evidence="3" id="KW-1185">Reference proteome</keyword>
<sequence>MRGFYQPAGLSGLVNWAWILMVGLLALILQLEFITFNGWTMLATLLFVFLVAVVILRRRIDVNVNYIHFRQLFSFNRLSIRFDGMKHVQPTRYGMMFDYNDNSYNMLISKKVRTQILKQLGV</sequence>
<dbReference type="STRING" id="1616.IV73_GL000252"/>
<name>A0A0R2JEH9_9LACO</name>
<keyword evidence="1" id="KW-0472">Membrane</keyword>
<feature type="transmembrane region" description="Helical" evidence="1">
    <location>
        <begin position="12"/>
        <end position="30"/>
    </location>
</feature>
<feature type="transmembrane region" description="Helical" evidence="1">
    <location>
        <begin position="36"/>
        <end position="56"/>
    </location>
</feature>
<evidence type="ECO:0008006" key="4">
    <source>
        <dbReference type="Google" id="ProtNLM"/>
    </source>
</evidence>
<proteinExistence type="predicted"/>
<dbReference type="Proteomes" id="UP000051655">
    <property type="component" value="Unassembled WGS sequence"/>
</dbReference>
<evidence type="ECO:0000313" key="2">
    <source>
        <dbReference type="EMBL" id="KRN75753.1"/>
    </source>
</evidence>
<gene>
    <name evidence="2" type="ORF">IV73_GL000252</name>
</gene>
<dbReference type="Pfam" id="PF17255">
    <property type="entry name" value="EbsA"/>
    <property type="match status" value="1"/>
</dbReference>
<evidence type="ECO:0000313" key="3">
    <source>
        <dbReference type="Proteomes" id="UP000051655"/>
    </source>
</evidence>
<comment type="caution">
    <text evidence="2">The sequence shown here is derived from an EMBL/GenBank/DDBJ whole genome shotgun (WGS) entry which is preliminary data.</text>
</comment>
<dbReference type="InterPro" id="IPR020215">
    <property type="entry name" value="EbsA-like"/>
</dbReference>
<dbReference type="AlphaFoldDB" id="A0A0R2JEH9"/>
<protein>
    <recommendedName>
        <fullName evidence="4">Pore-forming protein</fullName>
    </recommendedName>
</protein>
<dbReference type="PATRIC" id="fig|1616.3.peg.256"/>
<dbReference type="OrthoDB" id="2146062at2"/>
<dbReference type="RefSeq" id="WP_057753641.1">
    <property type="nucleotide sequence ID" value="NZ_JQBP01000001.1"/>
</dbReference>
<evidence type="ECO:0000256" key="1">
    <source>
        <dbReference type="SAM" id="Phobius"/>
    </source>
</evidence>
<dbReference type="EMBL" id="JQBP01000001">
    <property type="protein sequence ID" value="KRN75753.1"/>
    <property type="molecule type" value="Genomic_DNA"/>
</dbReference>
<organism evidence="2 3">
    <name type="scientific">Weissella kandleri</name>
    <dbReference type="NCBI Taxonomy" id="1616"/>
    <lineage>
        <taxon>Bacteria</taxon>
        <taxon>Bacillati</taxon>
        <taxon>Bacillota</taxon>
        <taxon>Bacilli</taxon>
        <taxon>Lactobacillales</taxon>
        <taxon>Lactobacillaceae</taxon>
        <taxon>Weissella</taxon>
    </lineage>
</organism>
<accession>A0A0R2JEH9</accession>
<reference evidence="2 3" key="1">
    <citation type="journal article" date="2015" name="Genome Announc.">
        <title>Expanding the biotechnology potential of lactobacilli through comparative genomics of 213 strains and associated genera.</title>
        <authorList>
            <person name="Sun Z."/>
            <person name="Harris H.M."/>
            <person name="McCann A."/>
            <person name="Guo C."/>
            <person name="Argimon S."/>
            <person name="Zhang W."/>
            <person name="Yang X."/>
            <person name="Jeffery I.B."/>
            <person name="Cooney J.C."/>
            <person name="Kagawa T.F."/>
            <person name="Liu W."/>
            <person name="Song Y."/>
            <person name="Salvetti E."/>
            <person name="Wrobel A."/>
            <person name="Rasinkangas P."/>
            <person name="Parkhill J."/>
            <person name="Rea M.C."/>
            <person name="O'Sullivan O."/>
            <person name="Ritari J."/>
            <person name="Douillard F.P."/>
            <person name="Paul Ross R."/>
            <person name="Yang R."/>
            <person name="Briner A.E."/>
            <person name="Felis G.E."/>
            <person name="de Vos W.M."/>
            <person name="Barrangou R."/>
            <person name="Klaenhammer T.R."/>
            <person name="Caufield P.W."/>
            <person name="Cui Y."/>
            <person name="Zhang H."/>
            <person name="O'Toole P.W."/>
        </authorList>
    </citation>
    <scope>NUCLEOTIDE SEQUENCE [LARGE SCALE GENOMIC DNA]</scope>
    <source>
        <strain evidence="2 3">DSM 20593</strain>
    </source>
</reference>
<keyword evidence="1" id="KW-1133">Transmembrane helix</keyword>